<dbReference type="InterPro" id="IPR045455">
    <property type="entry name" value="NrS-1_pol-like_helicase"/>
</dbReference>
<dbReference type="InterPro" id="IPR014818">
    <property type="entry name" value="Phage/plasmid_primase_P4_C"/>
</dbReference>
<keyword evidence="7" id="KW-1185">Reference proteome</keyword>
<dbReference type="Pfam" id="PF19263">
    <property type="entry name" value="DUF5906"/>
    <property type="match status" value="1"/>
</dbReference>
<dbReference type="PANTHER" id="PTHR35372:SF2">
    <property type="entry name" value="SF3 HELICASE DOMAIN-CONTAINING PROTEIN"/>
    <property type="match status" value="1"/>
</dbReference>
<feature type="domain" description="SF3 helicase" evidence="5">
    <location>
        <begin position="168"/>
        <end position="322"/>
    </location>
</feature>
<accession>A0A840CDS3</accession>
<dbReference type="GO" id="GO:0005524">
    <property type="term" value="F:ATP binding"/>
    <property type="evidence" value="ECO:0007669"/>
    <property type="project" value="UniProtKB-KW"/>
</dbReference>
<keyword evidence="3 6" id="KW-0347">Helicase</keyword>
<dbReference type="SUPFAM" id="SSF52540">
    <property type="entry name" value="P-loop containing nucleoside triphosphate hydrolases"/>
    <property type="match status" value="1"/>
</dbReference>
<keyword evidence="1" id="KW-0547">Nucleotide-binding</keyword>
<dbReference type="EMBL" id="JACIEP010000001">
    <property type="protein sequence ID" value="MBB4034127.1"/>
    <property type="molecule type" value="Genomic_DNA"/>
</dbReference>
<dbReference type="Pfam" id="PF03288">
    <property type="entry name" value="Pox_D5"/>
    <property type="match status" value="1"/>
</dbReference>
<dbReference type="PROSITE" id="PS51206">
    <property type="entry name" value="SF3_HELICASE_1"/>
    <property type="match status" value="1"/>
</dbReference>
<dbReference type="InterPro" id="IPR051620">
    <property type="entry name" value="ORF904-like_C"/>
</dbReference>
<evidence type="ECO:0000256" key="2">
    <source>
        <dbReference type="ARBA" id="ARBA00022801"/>
    </source>
</evidence>
<evidence type="ECO:0000256" key="4">
    <source>
        <dbReference type="ARBA" id="ARBA00022840"/>
    </source>
</evidence>
<dbReference type="SMART" id="SM00885">
    <property type="entry name" value="D5_N"/>
    <property type="match status" value="1"/>
</dbReference>
<name>A0A840CDS3_9BACT</name>
<dbReference type="RefSeq" id="WP_183305107.1">
    <property type="nucleotide sequence ID" value="NZ_JACIEP010000001.1"/>
</dbReference>
<protein>
    <submittedName>
        <fullName evidence="6">Putative DNA primase/helicase</fullName>
    </submittedName>
</protein>
<keyword evidence="2" id="KW-0378">Hydrolase</keyword>
<evidence type="ECO:0000256" key="1">
    <source>
        <dbReference type="ARBA" id="ARBA00022741"/>
    </source>
</evidence>
<keyword evidence="4" id="KW-0067">ATP-binding</keyword>
<gene>
    <name evidence="6" type="ORF">GGR21_000012</name>
</gene>
<evidence type="ECO:0000256" key="3">
    <source>
        <dbReference type="ARBA" id="ARBA00022806"/>
    </source>
</evidence>
<reference evidence="6 7" key="1">
    <citation type="submission" date="2020-08" db="EMBL/GenBank/DDBJ databases">
        <title>Genomic Encyclopedia of Type Strains, Phase IV (KMG-IV): sequencing the most valuable type-strain genomes for metagenomic binning, comparative biology and taxonomic classification.</title>
        <authorList>
            <person name="Goeker M."/>
        </authorList>
    </citation>
    <scope>NUCLEOTIDE SEQUENCE [LARGE SCALE GENOMIC DNA]</scope>
    <source>
        <strain evidence="6 7">DSM 104969</strain>
    </source>
</reference>
<dbReference type="Gene3D" id="3.40.50.300">
    <property type="entry name" value="P-loop containing nucleotide triphosphate hydrolases"/>
    <property type="match status" value="1"/>
</dbReference>
<dbReference type="Pfam" id="PF08706">
    <property type="entry name" value="D5_N"/>
    <property type="match status" value="1"/>
</dbReference>
<dbReference type="InterPro" id="IPR004968">
    <property type="entry name" value="DNA_primase/NTPase_C"/>
</dbReference>
<evidence type="ECO:0000313" key="6">
    <source>
        <dbReference type="EMBL" id="MBB4034127.1"/>
    </source>
</evidence>
<dbReference type="InterPro" id="IPR014015">
    <property type="entry name" value="Helicase_SF3_DNA-vir"/>
</dbReference>
<dbReference type="NCBIfam" id="TIGR01613">
    <property type="entry name" value="primase_Cterm"/>
    <property type="match status" value="1"/>
</dbReference>
<dbReference type="PANTHER" id="PTHR35372">
    <property type="entry name" value="ATP BINDING PROTEIN-RELATED"/>
    <property type="match status" value="1"/>
</dbReference>
<evidence type="ECO:0000259" key="5">
    <source>
        <dbReference type="PROSITE" id="PS51206"/>
    </source>
</evidence>
<dbReference type="GO" id="GO:0004386">
    <property type="term" value="F:helicase activity"/>
    <property type="evidence" value="ECO:0007669"/>
    <property type="project" value="UniProtKB-KW"/>
</dbReference>
<dbReference type="Proteomes" id="UP000555103">
    <property type="component" value="Unassembled WGS sequence"/>
</dbReference>
<proteinExistence type="predicted"/>
<dbReference type="AlphaFoldDB" id="A0A840CDS3"/>
<evidence type="ECO:0000313" key="7">
    <source>
        <dbReference type="Proteomes" id="UP000555103"/>
    </source>
</evidence>
<dbReference type="InterPro" id="IPR027417">
    <property type="entry name" value="P-loop_NTPase"/>
</dbReference>
<dbReference type="InterPro" id="IPR006500">
    <property type="entry name" value="Helicase_put_C_phage/plasmid"/>
</dbReference>
<organism evidence="6 7">
    <name type="scientific">Dysgonomonas hofstadii</name>
    <dbReference type="NCBI Taxonomy" id="637886"/>
    <lineage>
        <taxon>Bacteria</taxon>
        <taxon>Pseudomonadati</taxon>
        <taxon>Bacteroidota</taxon>
        <taxon>Bacteroidia</taxon>
        <taxon>Bacteroidales</taxon>
        <taxon>Dysgonomonadaceae</taxon>
        <taxon>Dysgonomonas</taxon>
    </lineage>
</organism>
<dbReference type="GO" id="GO:0016787">
    <property type="term" value="F:hydrolase activity"/>
    <property type="evidence" value="ECO:0007669"/>
    <property type="project" value="UniProtKB-KW"/>
</dbReference>
<sequence length="508" mass="58030">MCKLGQDRGITFASSPSKFKAQVSLVGIVRTALSLSDEAGYGFKWHAGKHYIFTGMHWQQISKKQIMQYLSAIAKLGQVPESKAYNFKFADDMYEQFRYLVKDMYLQEDPNTVKINTQSGTIKFDGKTVELKKFDRDDFFTYVLKHSYNPTSLYPMFQKFLDDILPRNLQAVVQEFVGSIFIPNKNFQKIMIFLGQGRNGKGTLMNIISTILGRENVSHHSLASLCKEDSRSAANLENKLLNLCNELDGKFSTSTFKQIVAGDIISVRKLYGEEYDMYRYAKLLFSANSLPQNAEKSEAYYDRFAIIPFTKCFKGESRDESLEHKIVEAEADGVLSWIIEGAKRLMAQGKFSHAQEMDDALEDYKVESDSVASFLDENNYVSDNEEIISLQHLFDEYNFYCKNSNYHPCSKTTFSKRLQALGLKKKRTSAGYVFYIKGRQPIAEEPQVITPTGKTDMTVDDFFSAKRATEVNDVVPEVNHRKSYSREGTFLDDSYSLDAIDKVIENIQ</sequence>
<comment type="caution">
    <text evidence="6">The sequence shown here is derived from an EMBL/GenBank/DDBJ whole genome shotgun (WGS) entry which is preliminary data.</text>
</comment>